<sequence length="97" mass="9889">MTLPSPLPAEGAGASASPAAIEHAIREALAAIRPGSGGLAGDADLMQEADLDSIGVMDLVMEIEDRLDISIPVETLAQARTINGLRAGIHGLSGRHP</sequence>
<evidence type="ECO:0000313" key="2">
    <source>
        <dbReference type="EMBL" id="MBL0428497.1"/>
    </source>
</evidence>
<dbReference type="PROSITE" id="PS50075">
    <property type="entry name" value="CARRIER"/>
    <property type="match status" value="1"/>
</dbReference>
<feature type="domain" description="Carrier" evidence="1">
    <location>
        <begin position="16"/>
        <end position="93"/>
    </location>
</feature>
<dbReference type="InterPro" id="IPR009081">
    <property type="entry name" value="PP-bd_ACP"/>
</dbReference>
<dbReference type="SUPFAM" id="SSF47336">
    <property type="entry name" value="ACP-like"/>
    <property type="match status" value="1"/>
</dbReference>
<keyword evidence="3" id="KW-1185">Reference proteome</keyword>
<evidence type="ECO:0000313" key="3">
    <source>
        <dbReference type="Proteomes" id="UP000622707"/>
    </source>
</evidence>
<dbReference type="Pfam" id="PF00550">
    <property type="entry name" value="PP-binding"/>
    <property type="match status" value="1"/>
</dbReference>
<organism evidence="2 3">
    <name type="scientific">Ramlibacter alkalitolerans</name>
    <dbReference type="NCBI Taxonomy" id="2039631"/>
    <lineage>
        <taxon>Bacteria</taxon>
        <taxon>Pseudomonadati</taxon>
        <taxon>Pseudomonadota</taxon>
        <taxon>Betaproteobacteria</taxon>
        <taxon>Burkholderiales</taxon>
        <taxon>Comamonadaceae</taxon>
        <taxon>Ramlibacter</taxon>
    </lineage>
</organism>
<dbReference type="Gene3D" id="1.10.1200.10">
    <property type="entry name" value="ACP-like"/>
    <property type="match status" value="1"/>
</dbReference>
<reference evidence="2 3" key="1">
    <citation type="journal article" date="2017" name="Int. J. Syst. Evol. Microbiol.">
        <title>Ramlibacter alkalitolerans sp. nov., alkali-tolerant bacterium isolated from soil of ginseng.</title>
        <authorList>
            <person name="Lee D.H."/>
            <person name="Cha C.J."/>
        </authorList>
    </citation>
    <scope>NUCLEOTIDE SEQUENCE [LARGE SCALE GENOMIC DNA]</scope>
    <source>
        <strain evidence="2 3">KACC 19305</strain>
    </source>
</reference>
<dbReference type="RefSeq" id="WP_201693143.1">
    <property type="nucleotide sequence ID" value="NZ_JAEQND010000019.1"/>
</dbReference>
<dbReference type="InterPro" id="IPR036736">
    <property type="entry name" value="ACP-like_sf"/>
</dbReference>
<comment type="caution">
    <text evidence="2">The sequence shown here is derived from an EMBL/GenBank/DDBJ whole genome shotgun (WGS) entry which is preliminary data.</text>
</comment>
<accession>A0ABS1JWC0</accession>
<evidence type="ECO:0000259" key="1">
    <source>
        <dbReference type="PROSITE" id="PS50075"/>
    </source>
</evidence>
<dbReference type="Proteomes" id="UP000622707">
    <property type="component" value="Unassembled WGS sequence"/>
</dbReference>
<proteinExistence type="predicted"/>
<protein>
    <submittedName>
        <fullName evidence="2">Acyl carrier protein</fullName>
    </submittedName>
</protein>
<dbReference type="EMBL" id="JAEQND010000019">
    <property type="protein sequence ID" value="MBL0428497.1"/>
    <property type="molecule type" value="Genomic_DNA"/>
</dbReference>
<name>A0ABS1JWC0_9BURK</name>
<gene>
    <name evidence="2" type="ORF">JI746_25555</name>
</gene>